<dbReference type="EMBL" id="JAQJAN010000001">
    <property type="protein sequence ID" value="KAJ5740860.1"/>
    <property type="molecule type" value="Genomic_DNA"/>
</dbReference>
<feature type="compositionally biased region" description="Low complexity" evidence="1">
    <location>
        <begin position="335"/>
        <end position="353"/>
    </location>
</feature>
<name>A0AAD6N1Q5_9EURO</name>
<feature type="domain" description="AHC1-like C2H2 zinc-finger" evidence="2">
    <location>
        <begin position="235"/>
        <end position="283"/>
    </location>
</feature>
<gene>
    <name evidence="3" type="ORF">N7493_000732</name>
</gene>
<feature type="compositionally biased region" description="Acidic residues" evidence="1">
    <location>
        <begin position="526"/>
        <end position="551"/>
    </location>
</feature>
<evidence type="ECO:0000259" key="2">
    <source>
        <dbReference type="Pfam" id="PF25909"/>
    </source>
</evidence>
<dbReference type="Pfam" id="PF25909">
    <property type="entry name" value="zf-C2H2_AHC1"/>
    <property type="match status" value="1"/>
</dbReference>
<evidence type="ECO:0000313" key="3">
    <source>
        <dbReference type="EMBL" id="KAJ5740860.1"/>
    </source>
</evidence>
<feature type="compositionally biased region" description="Low complexity" evidence="1">
    <location>
        <begin position="53"/>
        <end position="66"/>
    </location>
</feature>
<feature type="compositionally biased region" description="Basic and acidic residues" evidence="1">
    <location>
        <begin position="552"/>
        <end position="564"/>
    </location>
</feature>
<proteinExistence type="predicted"/>
<reference evidence="3" key="2">
    <citation type="submission" date="2023-01" db="EMBL/GenBank/DDBJ databases">
        <authorList>
            <person name="Petersen C."/>
        </authorList>
    </citation>
    <scope>NUCLEOTIDE SEQUENCE</scope>
    <source>
        <strain evidence="3">IBT 17514</strain>
    </source>
</reference>
<reference evidence="3" key="1">
    <citation type="journal article" date="2023" name="IMA Fungus">
        <title>Comparative genomic study of the Penicillium genus elucidates a diverse pangenome and 15 lateral gene transfer events.</title>
        <authorList>
            <person name="Petersen C."/>
            <person name="Sorensen T."/>
            <person name="Nielsen M.R."/>
            <person name="Sondergaard T.E."/>
            <person name="Sorensen J.L."/>
            <person name="Fitzpatrick D.A."/>
            <person name="Frisvad J.C."/>
            <person name="Nielsen K.L."/>
        </authorList>
    </citation>
    <scope>NUCLEOTIDE SEQUENCE</scope>
    <source>
        <strain evidence="3">IBT 17514</strain>
    </source>
</reference>
<feature type="region of interest" description="Disordered" evidence="1">
    <location>
        <begin position="483"/>
        <end position="662"/>
    </location>
</feature>
<comment type="caution">
    <text evidence="3">The sequence shown here is derived from an EMBL/GenBank/DDBJ whole genome shotgun (WGS) entry which is preliminary data.</text>
</comment>
<protein>
    <recommendedName>
        <fullName evidence="2">AHC1-like C2H2 zinc-finger domain-containing protein</fullName>
    </recommendedName>
</protein>
<sequence>MAEEVMLAPNCSAAAAAAAAVNMSLPLKRKRSGSPADAPVAQKLRTEVNVYVPSQPTSSPSCPPDSIESPAQSTMPTTPVRPPVPAAGPTVEVDRLRDTLTAQISLEVLLKHNELRLIDQEMAKCQVALEQLRRCAEIPYPGSNVAGISPDVSSGTGASVMVPGNGPSPMSPAPWGVTEGPYSRHYARWLLPDPDSMEESALAGKTRPQRGVNGSRLQSLPSGYPIVKEKAGPMLIRRKSDQLLVKLVCLDCKRDNFSSTQGFINHCRIAHNRNFASHEAAAVASGEPVELDSSGAVISTRSESTASVSTPGYVHPLIRAELPTSSAMNTPVRDSASPSKPSINSSPSAMSTPLGISGHRRRPESVKANPSFTASPATPHLSALMRERGLGLNLDKLVEEARTPVDLTGLSDGEMDFDGPTRSATKTPQEFAGQQGPRAARQPMRMPTAQGATDRTESRKVLQLPEEMTPTRSQSHHSISYLPHLSSLPDASQTCSPMNTPHDVLDHPAHLSPNTIESNQAPSLVSDDEDDYEAASDSDSPDSSEAGDDEEEFRHIEVQDDERSTAPSAPTESKPGPSLKTSMPQTTPPLPKSMKQGRPNHLPTMPSFNDRSRDEQPFNPMLDHLPPLSNPAKHGPVNFYRPSHPSEDPSKKNRENGRKSSP</sequence>
<dbReference type="Proteomes" id="UP001215712">
    <property type="component" value="Unassembled WGS sequence"/>
</dbReference>
<feature type="compositionally biased region" description="Polar residues" evidence="1">
    <location>
        <begin position="512"/>
        <end position="523"/>
    </location>
</feature>
<organism evidence="3 4">
    <name type="scientific">Penicillium malachiteum</name>
    <dbReference type="NCBI Taxonomy" id="1324776"/>
    <lineage>
        <taxon>Eukaryota</taxon>
        <taxon>Fungi</taxon>
        <taxon>Dikarya</taxon>
        <taxon>Ascomycota</taxon>
        <taxon>Pezizomycotina</taxon>
        <taxon>Eurotiomycetes</taxon>
        <taxon>Eurotiomycetidae</taxon>
        <taxon>Eurotiales</taxon>
        <taxon>Aspergillaceae</taxon>
        <taxon>Penicillium</taxon>
    </lineage>
</organism>
<accession>A0AAD6N1Q5</accession>
<dbReference type="InterPro" id="IPR058706">
    <property type="entry name" value="zf-C2H2_AHC1-like"/>
</dbReference>
<feature type="compositionally biased region" description="Polar residues" evidence="1">
    <location>
        <begin position="489"/>
        <end position="499"/>
    </location>
</feature>
<feature type="region of interest" description="Disordered" evidence="1">
    <location>
        <begin position="324"/>
        <end position="379"/>
    </location>
</feature>
<feature type="region of interest" description="Disordered" evidence="1">
    <location>
        <begin position="52"/>
        <end position="89"/>
    </location>
</feature>
<keyword evidence="4" id="KW-1185">Reference proteome</keyword>
<evidence type="ECO:0000256" key="1">
    <source>
        <dbReference type="SAM" id="MobiDB-lite"/>
    </source>
</evidence>
<dbReference type="AlphaFoldDB" id="A0AAD6N1Q5"/>
<feature type="compositionally biased region" description="Basic and acidic residues" evidence="1">
    <location>
        <begin position="644"/>
        <end position="662"/>
    </location>
</feature>
<evidence type="ECO:0000313" key="4">
    <source>
        <dbReference type="Proteomes" id="UP001215712"/>
    </source>
</evidence>
<feature type="region of interest" description="Disordered" evidence="1">
    <location>
        <begin position="198"/>
        <end position="217"/>
    </location>
</feature>
<feature type="region of interest" description="Disordered" evidence="1">
    <location>
        <begin position="407"/>
        <end position="460"/>
    </location>
</feature>